<evidence type="ECO:0000313" key="4">
    <source>
        <dbReference type="EMBL" id="JAT83662.1"/>
    </source>
</evidence>
<dbReference type="Pfam" id="PF00397">
    <property type="entry name" value="WW"/>
    <property type="match status" value="1"/>
</dbReference>
<feature type="domain" description="WW" evidence="3">
    <location>
        <begin position="57"/>
        <end position="84"/>
    </location>
</feature>
<feature type="compositionally biased region" description="Polar residues" evidence="2">
    <location>
        <begin position="1"/>
        <end position="26"/>
    </location>
</feature>
<dbReference type="InterPro" id="IPR001202">
    <property type="entry name" value="WW_dom"/>
</dbReference>
<dbReference type="GO" id="GO:0003712">
    <property type="term" value="F:transcription coregulator activity"/>
    <property type="evidence" value="ECO:0007669"/>
    <property type="project" value="TreeGrafter"/>
</dbReference>
<dbReference type="InterPro" id="IPR045148">
    <property type="entry name" value="TCRG1-like"/>
</dbReference>
<dbReference type="Gene3D" id="2.20.70.10">
    <property type="match status" value="1"/>
</dbReference>
<dbReference type="SMART" id="SM00456">
    <property type="entry name" value="WW"/>
    <property type="match status" value="1"/>
</dbReference>
<evidence type="ECO:0000259" key="3">
    <source>
        <dbReference type="PROSITE" id="PS50020"/>
    </source>
</evidence>
<protein>
    <recommendedName>
        <fullName evidence="3">WW domain-containing protein</fullName>
    </recommendedName>
</protein>
<feature type="region of interest" description="Disordered" evidence="2">
    <location>
        <begin position="1"/>
        <end position="44"/>
    </location>
</feature>
<dbReference type="OrthoDB" id="63972at2759"/>
<dbReference type="PROSITE" id="PS50020">
    <property type="entry name" value="WW_DOMAIN_2"/>
    <property type="match status" value="1"/>
</dbReference>
<reference evidence="4" key="1">
    <citation type="submission" date="2015-09" db="EMBL/GenBank/DDBJ databases">
        <title>De novo assembly of Pectinophora gossypiella (Pink Bollworm) gut transcriptome.</title>
        <authorList>
            <person name="Tassone E.E."/>
        </authorList>
    </citation>
    <scope>NUCLEOTIDE SEQUENCE</scope>
</reference>
<feature type="non-terminal residue" evidence="4">
    <location>
        <position position="162"/>
    </location>
</feature>
<dbReference type="SUPFAM" id="SSF51045">
    <property type="entry name" value="WW domain"/>
    <property type="match status" value="1"/>
</dbReference>
<dbReference type="PANTHER" id="PTHR15377">
    <property type="entry name" value="TRANSCRIPTION ELONGATION REGULATOR 1"/>
    <property type="match status" value="1"/>
</dbReference>
<keyword evidence="1" id="KW-0677">Repeat</keyword>
<dbReference type="CDD" id="cd00201">
    <property type="entry name" value="WW"/>
    <property type="match status" value="1"/>
</dbReference>
<dbReference type="PANTHER" id="PTHR15377:SF3">
    <property type="entry name" value="WW DOMAIN-CONTAINING PROTEIN"/>
    <property type="match status" value="1"/>
</dbReference>
<dbReference type="AlphaFoldDB" id="A0A1E1W9J3"/>
<proteinExistence type="predicted"/>
<accession>A0A1E1W9J3</accession>
<dbReference type="GO" id="GO:0070063">
    <property type="term" value="F:RNA polymerase binding"/>
    <property type="evidence" value="ECO:0007669"/>
    <property type="project" value="InterPro"/>
</dbReference>
<sequence>GNNSTQGPPTGPNTQLPPQAALTESPNPKLDKPPPAVQKPKEEVVIPPELVARAAEWTTHRAPDGRPYYYHAEKQESIWEKPKPMKELEELQAKKAALEKAEKRNEIKNNKKIDSDDAKIEGSRLSSIPDVIDITTNSPPVIDVDAHAEAQAAAEAERRAEA</sequence>
<gene>
    <name evidence="4" type="ORF">g.8702</name>
</gene>
<dbReference type="InterPro" id="IPR036020">
    <property type="entry name" value="WW_dom_sf"/>
</dbReference>
<evidence type="ECO:0000256" key="2">
    <source>
        <dbReference type="SAM" id="MobiDB-lite"/>
    </source>
</evidence>
<name>A0A1E1W9J3_PECGO</name>
<feature type="non-terminal residue" evidence="4">
    <location>
        <position position="1"/>
    </location>
</feature>
<evidence type="ECO:0000256" key="1">
    <source>
        <dbReference type="ARBA" id="ARBA00022737"/>
    </source>
</evidence>
<dbReference type="GO" id="GO:0005634">
    <property type="term" value="C:nucleus"/>
    <property type="evidence" value="ECO:0007669"/>
    <property type="project" value="TreeGrafter"/>
</dbReference>
<organism evidence="4">
    <name type="scientific">Pectinophora gossypiella</name>
    <name type="common">Cotton pink bollworm</name>
    <name type="synonym">Depressaria gossypiella</name>
    <dbReference type="NCBI Taxonomy" id="13191"/>
    <lineage>
        <taxon>Eukaryota</taxon>
        <taxon>Metazoa</taxon>
        <taxon>Ecdysozoa</taxon>
        <taxon>Arthropoda</taxon>
        <taxon>Hexapoda</taxon>
        <taxon>Insecta</taxon>
        <taxon>Pterygota</taxon>
        <taxon>Neoptera</taxon>
        <taxon>Endopterygota</taxon>
        <taxon>Lepidoptera</taxon>
        <taxon>Glossata</taxon>
        <taxon>Ditrysia</taxon>
        <taxon>Gelechioidea</taxon>
        <taxon>Gelechiidae</taxon>
        <taxon>Apatetrinae</taxon>
        <taxon>Pectinophora</taxon>
    </lineage>
</organism>
<dbReference type="EMBL" id="GDQN01007392">
    <property type="protein sequence ID" value="JAT83662.1"/>
    <property type="molecule type" value="Transcribed_RNA"/>
</dbReference>